<gene>
    <name evidence="3" type="ORF">PG991_011983</name>
</gene>
<reference evidence="3 4" key="1">
    <citation type="submission" date="2023-01" db="EMBL/GenBank/DDBJ databases">
        <title>Analysis of 21 Apiospora genomes using comparative genomics revels a genus with tremendous synthesis potential of carbohydrate active enzymes and secondary metabolites.</title>
        <authorList>
            <person name="Sorensen T."/>
        </authorList>
    </citation>
    <scope>NUCLEOTIDE SEQUENCE [LARGE SCALE GENOMIC DNA]</scope>
    <source>
        <strain evidence="3 4">CBS 20057</strain>
    </source>
</reference>
<dbReference type="Pfam" id="PF20150">
    <property type="entry name" value="2EXR"/>
    <property type="match status" value="1"/>
</dbReference>
<evidence type="ECO:0000313" key="3">
    <source>
        <dbReference type="EMBL" id="KAK8009432.1"/>
    </source>
</evidence>
<sequence>MSTFHCFERLAPELRQMIWDLALREETESRLVIVHRPTMRVMPHPSLKMTVMNACPESREYAQEHFYKVKLDVRTLVAATLSIPYELAAFVSKPAAQRPWYIGRDFMGIYSGDFGQWIQAEFRYYFWLFQLAPKFREDVAKLLRTPGPGMAVAGDARSGICKGTIFLSPEHDLFALGQTFHLRTGTRPNPWGIDLCERAFLRDQRHLDYAQAQDQFERIVLERPSPAPFTAWNPNTEFLARHIADKLPRSVRQKIRRLVNLHTNHTAGSPLRHIHEEQPMRARDWDLRAFKGAHQLYTAQMVAVPSDGSQGYQNLLEWKLVEDANGSVTFKCICDKGDGQNSQGNGPDEDDNDHAEED</sequence>
<dbReference type="InterPro" id="IPR045518">
    <property type="entry name" value="2EXR"/>
</dbReference>
<protein>
    <recommendedName>
        <fullName evidence="2">2EXR domain-containing protein</fullName>
    </recommendedName>
</protein>
<comment type="caution">
    <text evidence="3">The sequence shown here is derived from an EMBL/GenBank/DDBJ whole genome shotgun (WGS) entry which is preliminary data.</text>
</comment>
<proteinExistence type="predicted"/>
<dbReference type="Proteomes" id="UP001396898">
    <property type="component" value="Unassembled WGS sequence"/>
</dbReference>
<name>A0ABR1RFN4_9PEZI</name>
<evidence type="ECO:0000256" key="1">
    <source>
        <dbReference type="SAM" id="MobiDB-lite"/>
    </source>
</evidence>
<evidence type="ECO:0000259" key="2">
    <source>
        <dbReference type="Pfam" id="PF20150"/>
    </source>
</evidence>
<dbReference type="EMBL" id="JAQQWI010000016">
    <property type="protein sequence ID" value="KAK8009432.1"/>
    <property type="molecule type" value="Genomic_DNA"/>
</dbReference>
<feature type="compositionally biased region" description="Acidic residues" evidence="1">
    <location>
        <begin position="347"/>
        <end position="358"/>
    </location>
</feature>
<feature type="domain" description="2EXR" evidence="2">
    <location>
        <begin position="4"/>
        <end position="71"/>
    </location>
</feature>
<keyword evidence="4" id="KW-1185">Reference proteome</keyword>
<organism evidence="3 4">
    <name type="scientific">Apiospora marii</name>
    <dbReference type="NCBI Taxonomy" id="335849"/>
    <lineage>
        <taxon>Eukaryota</taxon>
        <taxon>Fungi</taxon>
        <taxon>Dikarya</taxon>
        <taxon>Ascomycota</taxon>
        <taxon>Pezizomycotina</taxon>
        <taxon>Sordariomycetes</taxon>
        <taxon>Xylariomycetidae</taxon>
        <taxon>Amphisphaeriales</taxon>
        <taxon>Apiosporaceae</taxon>
        <taxon>Apiospora</taxon>
    </lineage>
</organism>
<evidence type="ECO:0000313" key="4">
    <source>
        <dbReference type="Proteomes" id="UP001396898"/>
    </source>
</evidence>
<feature type="region of interest" description="Disordered" evidence="1">
    <location>
        <begin position="336"/>
        <end position="358"/>
    </location>
</feature>
<accession>A0ABR1RFN4</accession>